<dbReference type="AlphaFoldDB" id="A0AAD7K9A9"/>
<accession>A0AAD7K9A9</accession>
<proteinExistence type="predicted"/>
<keyword evidence="3" id="KW-1185">Reference proteome</keyword>
<name>A0AAD7K9A9_9AGAR</name>
<dbReference type="EMBL" id="JARKIB010000004">
    <property type="protein sequence ID" value="KAJ7780911.1"/>
    <property type="molecule type" value="Genomic_DNA"/>
</dbReference>
<comment type="caution">
    <text evidence="2">The sequence shown here is derived from an EMBL/GenBank/DDBJ whole genome shotgun (WGS) entry which is preliminary data.</text>
</comment>
<sequence>MKAFALLARTHGGASVFTHGCAAQLAVRYLRVAGVGLSRCDARVEGCAGSDDGMGRVRGCEGDRQIDVDEGWEMNMEDRLGISGSRVMVVDALSVICAVSVRVTTSPAESVDFCSTRLYEVVLGAEDVVKAELEDDEEDKEELDEEVVDVEVAEVVVVVLLLLLEAGWEGVERVGKERGLVVQQRHKKGDSMDSLGVEVVGWESRCELILLVSGDRVGLIRMKRAKESVRMQPRFNRNSN</sequence>
<evidence type="ECO:0000256" key="1">
    <source>
        <dbReference type="SAM" id="Coils"/>
    </source>
</evidence>
<dbReference type="Proteomes" id="UP001215598">
    <property type="component" value="Unassembled WGS sequence"/>
</dbReference>
<reference evidence="2" key="1">
    <citation type="submission" date="2023-03" db="EMBL/GenBank/DDBJ databases">
        <title>Massive genome expansion in bonnet fungi (Mycena s.s.) driven by repeated elements and novel gene families across ecological guilds.</title>
        <authorList>
            <consortium name="Lawrence Berkeley National Laboratory"/>
            <person name="Harder C.B."/>
            <person name="Miyauchi S."/>
            <person name="Viragh M."/>
            <person name="Kuo A."/>
            <person name="Thoen E."/>
            <person name="Andreopoulos B."/>
            <person name="Lu D."/>
            <person name="Skrede I."/>
            <person name="Drula E."/>
            <person name="Henrissat B."/>
            <person name="Morin E."/>
            <person name="Kohler A."/>
            <person name="Barry K."/>
            <person name="LaButti K."/>
            <person name="Morin E."/>
            <person name="Salamov A."/>
            <person name="Lipzen A."/>
            <person name="Mereny Z."/>
            <person name="Hegedus B."/>
            <person name="Baldrian P."/>
            <person name="Stursova M."/>
            <person name="Weitz H."/>
            <person name="Taylor A."/>
            <person name="Grigoriev I.V."/>
            <person name="Nagy L.G."/>
            <person name="Martin F."/>
            <person name="Kauserud H."/>
        </authorList>
    </citation>
    <scope>NUCLEOTIDE SEQUENCE</scope>
    <source>
        <strain evidence="2">CBHHK182m</strain>
    </source>
</reference>
<gene>
    <name evidence="2" type="ORF">B0H16DRAFT_1817122</name>
</gene>
<organism evidence="2 3">
    <name type="scientific">Mycena metata</name>
    <dbReference type="NCBI Taxonomy" id="1033252"/>
    <lineage>
        <taxon>Eukaryota</taxon>
        <taxon>Fungi</taxon>
        <taxon>Dikarya</taxon>
        <taxon>Basidiomycota</taxon>
        <taxon>Agaricomycotina</taxon>
        <taxon>Agaricomycetes</taxon>
        <taxon>Agaricomycetidae</taxon>
        <taxon>Agaricales</taxon>
        <taxon>Marasmiineae</taxon>
        <taxon>Mycenaceae</taxon>
        <taxon>Mycena</taxon>
    </lineage>
</organism>
<feature type="coiled-coil region" evidence="1">
    <location>
        <begin position="126"/>
        <end position="153"/>
    </location>
</feature>
<evidence type="ECO:0000313" key="3">
    <source>
        <dbReference type="Proteomes" id="UP001215598"/>
    </source>
</evidence>
<evidence type="ECO:0000313" key="2">
    <source>
        <dbReference type="EMBL" id="KAJ7780911.1"/>
    </source>
</evidence>
<keyword evidence="1" id="KW-0175">Coiled coil</keyword>
<protein>
    <submittedName>
        <fullName evidence="2">Uncharacterized protein</fullName>
    </submittedName>
</protein>